<gene>
    <name evidence="1" type="ORF">EYF80_051457</name>
</gene>
<dbReference type="EMBL" id="SRLO01001376">
    <property type="protein sequence ID" value="TNN38372.1"/>
    <property type="molecule type" value="Genomic_DNA"/>
</dbReference>
<accession>A0A4Z2FDB5</accession>
<dbReference type="Proteomes" id="UP000314294">
    <property type="component" value="Unassembled WGS sequence"/>
</dbReference>
<keyword evidence="2" id="KW-1185">Reference proteome</keyword>
<name>A0A4Z2FDB5_9TELE</name>
<reference evidence="1 2" key="1">
    <citation type="submission" date="2019-03" db="EMBL/GenBank/DDBJ databases">
        <title>First draft genome of Liparis tanakae, snailfish: a comprehensive survey of snailfish specific genes.</title>
        <authorList>
            <person name="Kim W."/>
            <person name="Song I."/>
            <person name="Jeong J.-H."/>
            <person name="Kim D."/>
            <person name="Kim S."/>
            <person name="Ryu S."/>
            <person name="Song J.Y."/>
            <person name="Lee S.K."/>
        </authorList>
    </citation>
    <scope>NUCLEOTIDE SEQUENCE [LARGE SCALE GENOMIC DNA]</scope>
    <source>
        <tissue evidence="1">Muscle</tissue>
    </source>
</reference>
<organism evidence="1 2">
    <name type="scientific">Liparis tanakae</name>
    <name type="common">Tanaka's snailfish</name>
    <dbReference type="NCBI Taxonomy" id="230148"/>
    <lineage>
        <taxon>Eukaryota</taxon>
        <taxon>Metazoa</taxon>
        <taxon>Chordata</taxon>
        <taxon>Craniata</taxon>
        <taxon>Vertebrata</taxon>
        <taxon>Euteleostomi</taxon>
        <taxon>Actinopterygii</taxon>
        <taxon>Neopterygii</taxon>
        <taxon>Teleostei</taxon>
        <taxon>Neoteleostei</taxon>
        <taxon>Acanthomorphata</taxon>
        <taxon>Eupercaria</taxon>
        <taxon>Perciformes</taxon>
        <taxon>Cottioidei</taxon>
        <taxon>Cottales</taxon>
        <taxon>Liparidae</taxon>
        <taxon>Liparis</taxon>
    </lineage>
</organism>
<dbReference type="AlphaFoldDB" id="A0A4Z2FDB5"/>
<protein>
    <submittedName>
        <fullName evidence="1">Uncharacterized protein</fullName>
    </submittedName>
</protein>
<evidence type="ECO:0000313" key="2">
    <source>
        <dbReference type="Proteomes" id="UP000314294"/>
    </source>
</evidence>
<comment type="caution">
    <text evidence="1">The sequence shown here is derived from an EMBL/GenBank/DDBJ whole genome shotgun (WGS) entry which is preliminary data.</text>
</comment>
<proteinExistence type="predicted"/>
<sequence length="175" mass="19707">MYVSWENCGTRKLSGSVCASTWAYSFSHEMGDVELGALDVPDVTRSVCDVRKVCDLRRVDLLEEEENDYEEEEKNLRCDYNMREEEGVRMKRRGLTSIFAAMKSAEMPMSCSGALAVGSSALASLVCKVMRPLQRGINTSASRRSLNGVTRQSKTTKRRSVLTCVWTSCRVKLWL</sequence>
<evidence type="ECO:0000313" key="1">
    <source>
        <dbReference type="EMBL" id="TNN38372.1"/>
    </source>
</evidence>